<evidence type="ECO:0000313" key="3">
    <source>
        <dbReference type="EMBL" id="MBB3839330.1"/>
    </source>
</evidence>
<dbReference type="RefSeq" id="WP_183975485.1">
    <property type="nucleotide sequence ID" value="NZ_JACIBY010000006.1"/>
</dbReference>
<keyword evidence="1" id="KW-0732">Signal</keyword>
<organism evidence="3 4">
    <name type="scientific">Runella defluvii</name>
    <dbReference type="NCBI Taxonomy" id="370973"/>
    <lineage>
        <taxon>Bacteria</taxon>
        <taxon>Pseudomonadati</taxon>
        <taxon>Bacteroidota</taxon>
        <taxon>Cytophagia</taxon>
        <taxon>Cytophagales</taxon>
        <taxon>Spirosomataceae</taxon>
        <taxon>Runella</taxon>
    </lineage>
</organism>
<dbReference type="EMBL" id="JACIBY010000006">
    <property type="protein sequence ID" value="MBB3839330.1"/>
    <property type="molecule type" value="Genomic_DNA"/>
</dbReference>
<dbReference type="AlphaFoldDB" id="A0A7W5ZLE5"/>
<accession>A0A7W5ZLE5</accession>
<evidence type="ECO:0000259" key="2">
    <source>
        <dbReference type="Pfam" id="PF13472"/>
    </source>
</evidence>
<dbReference type="InterPro" id="IPR036514">
    <property type="entry name" value="SGNH_hydro_sf"/>
</dbReference>
<reference evidence="3 4" key="1">
    <citation type="submission" date="2020-08" db="EMBL/GenBank/DDBJ databases">
        <title>Genomic Encyclopedia of Type Strains, Phase IV (KMG-IV): sequencing the most valuable type-strain genomes for metagenomic binning, comparative biology and taxonomic classification.</title>
        <authorList>
            <person name="Goeker M."/>
        </authorList>
    </citation>
    <scope>NUCLEOTIDE SEQUENCE [LARGE SCALE GENOMIC DNA]</scope>
    <source>
        <strain evidence="3 4">DSM 17976</strain>
    </source>
</reference>
<protein>
    <submittedName>
        <fullName evidence="3">Lysophospholipase L1-like esterase</fullName>
    </submittedName>
</protein>
<dbReference type="PANTHER" id="PTHR30383">
    <property type="entry name" value="THIOESTERASE 1/PROTEASE 1/LYSOPHOSPHOLIPASE L1"/>
    <property type="match status" value="1"/>
</dbReference>
<sequence length="237" mass="26515">MKRRKFIQHTVLGSSLLTMGIAQAKGISTEIINSGVGGNNTVDLLARIDKDCLAHQPDLTILMVGTNDMNSRKFIPLAEYEKNMRQIIERILAVKSKVLLMNLLPVYEPYLMTRHKPEFYQPEGHAGRKAQMNQLIKQLATAYRLSFLDLHHLFEKVGNVSLETSSLIKNEANSKTTDGLHPTPDGYRVIGVAVYEHLINNELPRQKIVCFGDSITIGDGKPDGANYPAYLKKLLNS</sequence>
<feature type="chain" id="PRO_5031283616" evidence="1">
    <location>
        <begin position="25"/>
        <end position="237"/>
    </location>
</feature>
<dbReference type="Gene3D" id="3.40.50.1110">
    <property type="entry name" value="SGNH hydrolase"/>
    <property type="match status" value="1"/>
</dbReference>
<feature type="signal peptide" evidence="1">
    <location>
        <begin position="1"/>
        <end position="24"/>
    </location>
</feature>
<dbReference type="PANTHER" id="PTHR30383:SF5">
    <property type="entry name" value="SGNH HYDROLASE-TYPE ESTERASE DOMAIN-CONTAINING PROTEIN"/>
    <property type="match status" value="1"/>
</dbReference>
<dbReference type="InterPro" id="IPR051532">
    <property type="entry name" value="Ester_Hydrolysis_Enzymes"/>
</dbReference>
<evidence type="ECO:0000313" key="4">
    <source>
        <dbReference type="Proteomes" id="UP000541352"/>
    </source>
</evidence>
<comment type="caution">
    <text evidence="3">The sequence shown here is derived from an EMBL/GenBank/DDBJ whole genome shotgun (WGS) entry which is preliminary data.</text>
</comment>
<dbReference type="InterPro" id="IPR013830">
    <property type="entry name" value="SGNH_hydro"/>
</dbReference>
<dbReference type="SUPFAM" id="SSF52266">
    <property type="entry name" value="SGNH hydrolase"/>
    <property type="match status" value="2"/>
</dbReference>
<evidence type="ECO:0000256" key="1">
    <source>
        <dbReference type="SAM" id="SignalP"/>
    </source>
</evidence>
<name>A0A7W5ZLE5_9BACT</name>
<gene>
    <name evidence="3" type="ORF">FHS57_003336</name>
</gene>
<feature type="domain" description="SGNH hydrolase-type esterase" evidence="2">
    <location>
        <begin position="29"/>
        <end position="189"/>
    </location>
</feature>
<dbReference type="Proteomes" id="UP000541352">
    <property type="component" value="Unassembled WGS sequence"/>
</dbReference>
<keyword evidence="4" id="KW-1185">Reference proteome</keyword>
<proteinExistence type="predicted"/>
<dbReference type="GO" id="GO:0004622">
    <property type="term" value="F:phosphatidylcholine lysophospholipase activity"/>
    <property type="evidence" value="ECO:0007669"/>
    <property type="project" value="TreeGrafter"/>
</dbReference>
<dbReference type="Pfam" id="PF13472">
    <property type="entry name" value="Lipase_GDSL_2"/>
    <property type="match status" value="1"/>
</dbReference>